<dbReference type="PANTHER" id="PTHR19877:SF1">
    <property type="entry name" value="EUKARYOTIC TRANSLATION INITIATION FACTOR 3 SUBUNIT I"/>
    <property type="match status" value="1"/>
</dbReference>
<comment type="similarity">
    <text evidence="6">Belongs to the WD repeat STRAP family.</text>
</comment>
<dbReference type="GO" id="GO:0071541">
    <property type="term" value="C:eukaryotic translation initiation factor 3 complex, eIF3m"/>
    <property type="evidence" value="ECO:0007669"/>
    <property type="project" value="TreeGrafter"/>
</dbReference>
<protein>
    <recommendedName>
        <fullName evidence="7">Eukaryotic translation initiation factor 3 subunit I</fullName>
        <shortName evidence="7">eIF3i</shortName>
    </recommendedName>
    <alternativeName>
        <fullName evidence="7">Eukaryotic translation initiation factor 3 39 kDa subunit homolog</fullName>
        <shortName evidence="7">eIF-3 39 kDa subunit homolog</shortName>
    </alternativeName>
</protein>
<proteinExistence type="inferred from homology"/>
<dbReference type="Proteomes" id="UP000014071">
    <property type="component" value="Unassembled WGS sequence"/>
</dbReference>
<dbReference type="PROSITE" id="PS00678">
    <property type="entry name" value="WD_REPEATS_1"/>
    <property type="match status" value="1"/>
</dbReference>
<evidence type="ECO:0000256" key="3">
    <source>
        <dbReference type="ARBA" id="ARBA00022574"/>
    </source>
</evidence>
<dbReference type="EMBL" id="DF238815">
    <property type="protein sequence ID" value="GAC98110.1"/>
    <property type="molecule type" value="Genomic_DNA"/>
</dbReference>
<keyword evidence="10" id="KW-1185">Reference proteome</keyword>
<comment type="similarity">
    <text evidence="7">Belongs to the eIF-3 subunit I family.</text>
</comment>
<name>R9PJ02_PSEHS</name>
<dbReference type="GO" id="GO:0001732">
    <property type="term" value="P:formation of cytoplasmic translation initiation complex"/>
    <property type="evidence" value="ECO:0007669"/>
    <property type="project" value="UniProtKB-UniRule"/>
</dbReference>
<evidence type="ECO:0000256" key="7">
    <source>
        <dbReference type="HAMAP-Rule" id="MF_03008"/>
    </source>
</evidence>
<organism evidence="9 10">
    <name type="scientific">Pseudozyma hubeiensis (strain SY62)</name>
    <name type="common">Yeast</name>
    <dbReference type="NCBI Taxonomy" id="1305764"/>
    <lineage>
        <taxon>Eukaryota</taxon>
        <taxon>Fungi</taxon>
        <taxon>Dikarya</taxon>
        <taxon>Basidiomycota</taxon>
        <taxon>Ustilaginomycotina</taxon>
        <taxon>Ustilaginomycetes</taxon>
        <taxon>Ustilaginales</taxon>
        <taxon>Ustilaginaceae</taxon>
        <taxon>Pseudozyma</taxon>
    </lineage>
</organism>
<dbReference type="SUPFAM" id="SSF50978">
    <property type="entry name" value="WD40 repeat-like"/>
    <property type="match status" value="1"/>
</dbReference>
<dbReference type="OrthoDB" id="24966at2759"/>
<dbReference type="PROSITE" id="PS50082">
    <property type="entry name" value="WD_REPEATS_2"/>
    <property type="match status" value="4"/>
</dbReference>
<dbReference type="GO" id="GO:0033290">
    <property type="term" value="C:eukaryotic 48S preinitiation complex"/>
    <property type="evidence" value="ECO:0007669"/>
    <property type="project" value="UniProtKB-UniRule"/>
</dbReference>
<dbReference type="RefSeq" id="XP_012191697.1">
    <property type="nucleotide sequence ID" value="XM_012336307.1"/>
</dbReference>
<feature type="repeat" description="WD" evidence="8">
    <location>
        <begin position="127"/>
        <end position="156"/>
    </location>
</feature>
<dbReference type="InterPro" id="IPR036322">
    <property type="entry name" value="WD40_repeat_dom_sf"/>
</dbReference>
<dbReference type="AlphaFoldDB" id="R9PJ02"/>
<keyword evidence="5 7" id="KW-0648">Protein biosynthesis</keyword>
<feature type="repeat" description="WD" evidence="8">
    <location>
        <begin position="360"/>
        <end position="390"/>
    </location>
</feature>
<comment type="function">
    <text evidence="7">Component of the eukaryotic translation initiation factor 3 (eIF-3) complex, which is involved in protein synthesis of a specialized repertoire of mRNAs and, together with other initiation factors, stimulates binding of mRNA and methionyl-tRNAi to the 40S ribosome. The eIF-3 complex specifically targets and initiates translation of a subset of mRNAs involved in cell proliferation.</text>
</comment>
<comment type="subunit">
    <text evidence="7">Component of the eukaryotic translation initiation factor 3 (eIF-3) complex.</text>
</comment>
<keyword evidence="1 7" id="KW-0963">Cytoplasm</keyword>
<reference evidence="10" key="1">
    <citation type="journal article" date="2013" name="Genome Announc.">
        <title>Draft genome sequence of the basidiomycetous yeast-like fungus Pseudozyma hubeiensis SY62, which produces an abundant amount of the biosurfactant mannosylerythritol lipids.</title>
        <authorList>
            <person name="Konishi M."/>
            <person name="Hatada Y."/>
            <person name="Horiuchi J."/>
        </authorList>
    </citation>
    <scope>NUCLEOTIDE SEQUENCE [LARGE SCALE GENOMIC DNA]</scope>
    <source>
        <strain evidence="10">SY62</strain>
    </source>
</reference>
<evidence type="ECO:0000256" key="2">
    <source>
        <dbReference type="ARBA" id="ARBA00022540"/>
    </source>
</evidence>
<dbReference type="InterPro" id="IPR015943">
    <property type="entry name" value="WD40/YVTN_repeat-like_dom_sf"/>
</dbReference>
<dbReference type="GO" id="GO:0003743">
    <property type="term" value="F:translation initiation factor activity"/>
    <property type="evidence" value="ECO:0007669"/>
    <property type="project" value="UniProtKB-UniRule"/>
</dbReference>
<keyword evidence="2 7" id="KW-0396">Initiation factor</keyword>
<dbReference type="InterPro" id="IPR001680">
    <property type="entry name" value="WD40_rpt"/>
</dbReference>
<evidence type="ECO:0000256" key="1">
    <source>
        <dbReference type="ARBA" id="ARBA00022490"/>
    </source>
</evidence>
<feature type="repeat" description="WD" evidence="8">
    <location>
        <begin position="6"/>
        <end position="47"/>
    </location>
</feature>
<keyword evidence="4" id="KW-0677">Repeat</keyword>
<dbReference type="eggNOG" id="KOG0643">
    <property type="taxonomic scope" value="Eukaryota"/>
</dbReference>
<dbReference type="InterPro" id="IPR027525">
    <property type="entry name" value="eIF3i"/>
</dbReference>
<dbReference type="Gene3D" id="2.130.10.10">
    <property type="entry name" value="YVTN repeat-like/Quinoprotein amine dehydrogenase"/>
    <property type="match status" value="2"/>
</dbReference>
<sequence>MRPILLSGHERSLTQVKFNREGDLLFSVAKDPTINAWFSHNGERLGTYEGHNGTVWTVDVDCKFAIEQAARDEDLQLTRSSSLHFSSRITSDNVPTFTYSTFGAQICTHLPTPLDPHNFVRHCIALFSATSTLLVSGSADNQMRLWEVATGKCLFTWEFTTAAKRVAFSEDCTQVLVVTEQRMGFRGSLRVFRINRDPATWTQQDPEPTRTITFSGPKAVVAAFAPCDQYIVTGHEDGKVATYYHDDKEPESGIDAELEENSTKAHTDVISDLQMSADRTYFVTASRDKTSKLIDSKTLQVIKTYATETPLNSSSIHPTKPFVIVGGGQDAMNVTTTSARQGRFETRFWHKVYEEECARLPGHFGPINTIAIHPAGTAYASGGEDGYVRVNWFDPGFFNSKLYGADLELALEDQ</sequence>
<dbReference type="InterPro" id="IPR019775">
    <property type="entry name" value="WD40_repeat_CS"/>
</dbReference>
<dbReference type="HAMAP" id="MF_03008">
    <property type="entry name" value="eIF3i"/>
    <property type="match status" value="1"/>
</dbReference>
<evidence type="ECO:0000256" key="8">
    <source>
        <dbReference type="PROSITE-ProRule" id="PRU00221"/>
    </source>
</evidence>
<keyword evidence="3 8" id="KW-0853">WD repeat</keyword>
<feature type="repeat" description="WD" evidence="8">
    <location>
        <begin position="263"/>
        <end position="304"/>
    </location>
</feature>
<accession>R9PJ02</accession>
<evidence type="ECO:0000313" key="9">
    <source>
        <dbReference type="EMBL" id="GAC98110.1"/>
    </source>
</evidence>
<dbReference type="PANTHER" id="PTHR19877">
    <property type="entry name" value="EUKARYOTIC TRANSLATION INITIATION FACTOR 3 SUBUNIT I"/>
    <property type="match status" value="1"/>
</dbReference>
<comment type="subcellular location">
    <subcellularLocation>
        <location evidence="7">Cytoplasm</location>
    </subcellularLocation>
</comment>
<dbReference type="GO" id="GO:0016282">
    <property type="term" value="C:eukaryotic 43S preinitiation complex"/>
    <property type="evidence" value="ECO:0007669"/>
    <property type="project" value="UniProtKB-UniRule"/>
</dbReference>
<dbReference type="HOGENOM" id="CLU_043845_0_2_1"/>
<dbReference type="STRING" id="1305764.R9PJ02"/>
<evidence type="ECO:0000256" key="6">
    <source>
        <dbReference type="ARBA" id="ARBA00038394"/>
    </source>
</evidence>
<gene>
    <name evidence="7" type="primary">TIF34</name>
    <name evidence="9" type="ORF">PHSY_005699</name>
</gene>
<dbReference type="Pfam" id="PF00400">
    <property type="entry name" value="WD40"/>
    <property type="match status" value="1"/>
</dbReference>
<dbReference type="Pfam" id="PF24805">
    <property type="entry name" value="EIF3I"/>
    <property type="match status" value="1"/>
</dbReference>
<evidence type="ECO:0000256" key="4">
    <source>
        <dbReference type="ARBA" id="ARBA00022737"/>
    </source>
</evidence>
<dbReference type="GO" id="GO:0003723">
    <property type="term" value="F:RNA binding"/>
    <property type="evidence" value="ECO:0007669"/>
    <property type="project" value="TreeGrafter"/>
</dbReference>
<evidence type="ECO:0000313" key="10">
    <source>
        <dbReference type="Proteomes" id="UP000014071"/>
    </source>
</evidence>
<evidence type="ECO:0000256" key="5">
    <source>
        <dbReference type="ARBA" id="ARBA00022917"/>
    </source>
</evidence>
<dbReference type="PROSITE" id="PS50294">
    <property type="entry name" value="WD_REPEATS_REGION"/>
    <property type="match status" value="1"/>
</dbReference>
<dbReference type="SMART" id="SM00320">
    <property type="entry name" value="WD40"/>
    <property type="match status" value="6"/>
</dbReference>
<dbReference type="GeneID" id="24110976"/>